<evidence type="ECO:0000313" key="2">
    <source>
        <dbReference type="Proteomes" id="UP001321498"/>
    </source>
</evidence>
<dbReference type="EMBL" id="AP027731">
    <property type="protein sequence ID" value="BDZ47223.1"/>
    <property type="molecule type" value="Genomic_DNA"/>
</dbReference>
<gene>
    <name evidence="1" type="ORF">GCM10025866_31320</name>
</gene>
<accession>A0ABM8GFU4</accession>
<name>A0ABM8GFU4_9MICO</name>
<dbReference type="RefSeq" id="WP_286277172.1">
    <property type="nucleotide sequence ID" value="NZ_AP027731.1"/>
</dbReference>
<sequence length="109" mass="11816">MKQDATTPEAEAQFDEVLAALGPDVKRSQMMGRPCITTGGKMVACLTQDRLAVKLGRDSDVFASALRLDGAMVFEPGPGRQFKDWVAVPLSEADEWVRLAVAAVEHQRG</sequence>
<dbReference type="SUPFAM" id="SSF159894">
    <property type="entry name" value="YgaC/TfoX-N like"/>
    <property type="match status" value="1"/>
</dbReference>
<organism evidence="1 2">
    <name type="scientific">Naasia aerilata</name>
    <dbReference type="NCBI Taxonomy" id="1162966"/>
    <lineage>
        <taxon>Bacteria</taxon>
        <taxon>Bacillati</taxon>
        <taxon>Actinomycetota</taxon>
        <taxon>Actinomycetes</taxon>
        <taxon>Micrococcales</taxon>
        <taxon>Microbacteriaceae</taxon>
        <taxon>Naasia</taxon>
    </lineage>
</organism>
<dbReference type="Proteomes" id="UP001321498">
    <property type="component" value="Chromosome"/>
</dbReference>
<keyword evidence="2" id="KW-1185">Reference proteome</keyword>
<protein>
    <recommendedName>
        <fullName evidence="3">TfoX N-terminal domain-containing protein</fullName>
    </recommendedName>
</protein>
<reference evidence="2" key="1">
    <citation type="journal article" date="2019" name="Int. J. Syst. Evol. Microbiol.">
        <title>The Global Catalogue of Microorganisms (GCM) 10K type strain sequencing project: providing services to taxonomists for standard genome sequencing and annotation.</title>
        <authorList>
            <consortium name="The Broad Institute Genomics Platform"/>
            <consortium name="The Broad Institute Genome Sequencing Center for Infectious Disease"/>
            <person name="Wu L."/>
            <person name="Ma J."/>
        </authorList>
    </citation>
    <scope>NUCLEOTIDE SEQUENCE [LARGE SCALE GENOMIC DNA]</scope>
    <source>
        <strain evidence="2">NBRC 108725</strain>
    </source>
</reference>
<evidence type="ECO:0008006" key="3">
    <source>
        <dbReference type="Google" id="ProtNLM"/>
    </source>
</evidence>
<evidence type="ECO:0000313" key="1">
    <source>
        <dbReference type="EMBL" id="BDZ47223.1"/>
    </source>
</evidence>
<proteinExistence type="predicted"/>